<organism evidence="1 2">
    <name type="scientific">Saccharomonospora glauca K62</name>
    <dbReference type="NCBI Taxonomy" id="928724"/>
    <lineage>
        <taxon>Bacteria</taxon>
        <taxon>Bacillati</taxon>
        <taxon>Actinomycetota</taxon>
        <taxon>Actinomycetes</taxon>
        <taxon>Pseudonocardiales</taxon>
        <taxon>Pseudonocardiaceae</taxon>
        <taxon>Saccharomonospora</taxon>
    </lineage>
</organism>
<dbReference type="OrthoDB" id="3556585at2"/>
<dbReference type="EMBL" id="CM001484">
    <property type="protein sequence ID" value="EIE97171.1"/>
    <property type="molecule type" value="Genomic_DNA"/>
</dbReference>
<evidence type="ECO:0000313" key="1">
    <source>
        <dbReference type="EMBL" id="EIE97171.1"/>
    </source>
</evidence>
<evidence type="ECO:0008006" key="3">
    <source>
        <dbReference type="Google" id="ProtNLM"/>
    </source>
</evidence>
<gene>
    <name evidence="1" type="ORF">SacglDRAFT_00208</name>
</gene>
<keyword evidence="2" id="KW-1185">Reference proteome</keyword>
<evidence type="ECO:0000313" key="2">
    <source>
        <dbReference type="Proteomes" id="UP000005087"/>
    </source>
</evidence>
<protein>
    <recommendedName>
        <fullName evidence="3">PE domain-containing protein</fullName>
    </recommendedName>
</protein>
<sequence>MPIFGEPAKTGAQGEGVFAALLNTKNVNEMASEARAMLDSANSGGFRVSGDAAEPIRKVPREIAEDVEKMSARLRRLAQKEPALGDHPYGKQIAEFQRRATAVESDSPAQVLEELRGVLLGADKALEVAVNKYREAEESAASSIKVEQV</sequence>
<name>I1CWU7_9PSEU</name>
<dbReference type="AlphaFoldDB" id="I1CWU7"/>
<dbReference type="HOGENOM" id="CLU_117639_0_0_11"/>
<accession>I1CWU7</accession>
<reference evidence="2" key="2">
    <citation type="submission" date="2012-01" db="EMBL/GenBank/DDBJ databases">
        <title>Noncontiguous Finished sequence of chromosome of Saccharomonospora glauca K62.</title>
        <authorList>
            <consortium name="US DOE Joint Genome Institute"/>
            <person name="Lucas S."/>
            <person name="Han J."/>
            <person name="Lapidus A."/>
            <person name="Cheng J.-F."/>
            <person name="Goodwin L."/>
            <person name="Pitluck S."/>
            <person name="Peters L."/>
            <person name="Mikhailova N."/>
            <person name="Held B."/>
            <person name="Detter J.C."/>
            <person name="Han C."/>
            <person name="Tapia R."/>
            <person name="Land M."/>
            <person name="Hauser L."/>
            <person name="Kyrpides N."/>
            <person name="Ivanova N."/>
            <person name="Pagani I."/>
            <person name="Brambilla E.-M."/>
            <person name="Klenk H.-P."/>
            <person name="Woyke T."/>
        </authorList>
    </citation>
    <scope>NUCLEOTIDE SEQUENCE [LARGE SCALE GENOMIC DNA]</scope>
    <source>
        <strain evidence="2">K62</strain>
    </source>
</reference>
<proteinExistence type="predicted"/>
<reference evidence="1 2" key="1">
    <citation type="submission" date="2011-09" db="EMBL/GenBank/DDBJ databases">
        <authorList>
            <consortium name="US DOE Joint Genome Institute (JGI-PGF)"/>
            <person name="Lucas S."/>
            <person name="Han J."/>
            <person name="Lapidus A."/>
            <person name="Cheng J.-F."/>
            <person name="Goodwin L."/>
            <person name="Pitluck S."/>
            <person name="Peters L."/>
            <person name="Land M.L."/>
            <person name="Hauser L."/>
            <person name="Brambilla E."/>
            <person name="Klenk H.-P."/>
            <person name="Woyke T.J."/>
        </authorList>
    </citation>
    <scope>NUCLEOTIDE SEQUENCE [LARGE SCALE GENOMIC DNA]</scope>
    <source>
        <strain evidence="1 2">K62</strain>
    </source>
</reference>
<dbReference type="Proteomes" id="UP000005087">
    <property type="component" value="Chromosome"/>
</dbReference>